<feature type="domain" description="2Fe-2S ferredoxin-type" evidence="1">
    <location>
        <begin position="602"/>
        <end position="697"/>
    </location>
</feature>
<dbReference type="EMBL" id="FCNY02000004">
    <property type="protein sequence ID" value="SAL30723.1"/>
    <property type="molecule type" value="Genomic_DNA"/>
</dbReference>
<dbReference type="RefSeq" id="WP_063786756.1">
    <property type="nucleotide sequence ID" value="NZ_FCNY02000004.1"/>
</dbReference>
<keyword evidence="4" id="KW-1185">Reference proteome</keyword>
<dbReference type="Gene3D" id="2.30.110.10">
    <property type="entry name" value="Electron Transport, Fmn-binding Protein, Chain A"/>
    <property type="match status" value="2"/>
</dbReference>
<name>A0A158GFN1_CABCO</name>
<dbReference type="InterPro" id="IPR011576">
    <property type="entry name" value="Pyridox_Oxase_N"/>
</dbReference>
<evidence type="ECO:0000259" key="2">
    <source>
        <dbReference type="PROSITE" id="PS51384"/>
    </source>
</evidence>
<dbReference type="PANTHER" id="PTHR42815:SF2">
    <property type="entry name" value="FAD-BINDING, PUTATIVE (AFU_ORTHOLOGUE AFUA_6G07600)-RELATED"/>
    <property type="match status" value="1"/>
</dbReference>
<protein>
    <submittedName>
        <fullName evidence="3">Pyridoxamine 5'-phosphate oxidase-like FMN-binding protein</fullName>
    </submittedName>
</protein>
<dbReference type="InterPro" id="IPR001433">
    <property type="entry name" value="OxRdtase_FAD/NAD-bd"/>
</dbReference>
<dbReference type="SUPFAM" id="SSF63380">
    <property type="entry name" value="Riboflavin synthase domain-like"/>
    <property type="match status" value="1"/>
</dbReference>
<accession>A0A158GFN1</accession>
<dbReference type="InterPro" id="IPR012349">
    <property type="entry name" value="Split_barrel_FMN-bd"/>
</dbReference>
<dbReference type="CDD" id="cd00207">
    <property type="entry name" value="fer2"/>
    <property type="match status" value="1"/>
</dbReference>
<dbReference type="InterPro" id="IPR001041">
    <property type="entry name" value="2Fe-2S_ferredoxin-type"/>
</dbReference>
<feature type="domain" description="FAD-binding FR-type" evidence="2">
    <location>
        <begin position="339"/>
        <end position="444"/>
    </location>
</feature>
<dbReference type="PROSITE" id="PS00197">
    <property type="entry name" value="2FE2S_FER_1"/>
    <property type="match status" value="1"/>
</dbReference>
<dbReference type="PROSITE" id="PS51085">
    <property type="entry name" value="2FE2S_FER_2"/>
    <property type="match status" value="1"/>
</dbReference>
<dbReference type="SUPFAM" id="SSF50475">
    <property type="entry name" value="FMN-binding split barrel"/>
    <property type="match status" value="2"/>
</dbReference>
<dbReference type="Gene3D" id="3.10.20.30">
    <property type="match status" value="1"/>
</dbReference>
<dbReference type="GO" id="GO:0051537">
    <property type="term" value="F:2 iron, 2 sulfur cluster binding"/>
    <property type="evidence" value="ECO:0007669"/>
    <property type="project" value="InterPro"/>
</dbReference>
<dbReference type="InterPro" id="IPR001709">
    <property type="entry name" value="Flavoprot_Pyr_Nucl_cyt_Rdtase"/>
</dbReference>
<dbReference type="AlphaFoldDB" id="A0A158GFN1"/>
<dbReference type="InterPro" id="IPR008333">
    <property type="entry name" value="Cbr1-like_FAD-bd_dom"/>
</dbReference>
<dbReference type="Gene3D" id="2.40.30.10">
    <property type="entry name" value="Translation factors"/>
    <property type="match status" value="1"/>
</dbReference>
<gene>
    <name evidence="3" type="ORF">AWB70_01915</name>
</gene>
<dbReference type="PROSITE" id="PS51384">
    <property type="entry name" value="FAD_FR"/>
    <property type="match status" value="1"/>
</dbReference>
<dbReference type="InterPro" id="IPR017938">
    <property type="entry name" value="Riboflavin_synthase-like_b-brl"/>
</dbReference>
<dbReference type="InterPro" id="IPR017927">
    <property type="entry name" value="FAD-bd_FR_type"/>
</dbReference>
<dbReference type="Pfam" id="PF00111">
    <property type="entry name" value="Fer2"/>
    <property type="match status" value="1"/>
</dbReference>
<evidence type="ECO:0000259" key="1">
    <source>
        <dbReference type="PROSITE" id="PS51085"/>
    </source>
</evidence>
<dbReference type="CDD" id="cd06184">
    <property type="entry name" value="flavohem_like_fad_nad_binding"/>
    <property type="match status" value="1"/>
</dbReference>
<dbReference type="PRINTS" id="PR00410">
    <property type="entry name" value="PHEHYDRXLASE"/>
</dbReference>
<dbReference type="InterPro" id="IPR036010">
    <property type="entry name" value="2Fe-2S_ferredoxin-like_sf"/>
</dbReference>
<proteinExistence type="predicted"/>
<evidence type="ECO:0000313" key="3">
    <source>
        <dbReference type="EMBL" id="SAL30723.1"/>
    </source>
</evidence>
<dbReference type="Pfam" id="PF01243">
    <property type="entry name" value="PNPOx_N"/>
    <property type="match status" value="1"/>
</dbReference>
<sequence>MSNVPSSPGWGLDQSPFHEGELAVQERVGVREKMAAVSRHVVRHYLTEQHREFFGLLPYIFVGSVDAQGRPWASILLGNAGFMHASDSTTITIEAQPLHGDPLVENLRMGAEIAMLGVQLHTRRRNRFFGTVTSLKDGEVTIGVRQTLGICPQYIQGREPVFHRDPSVSTVSPVHRNQRIDKAVRAIIEGADTYFVASANLRESDGVARGADVSHRGGRPGFVRIDDDMTLTAPDFVGNFLFNTLGNWQLDNRAGLLFIDFEGGDLVYISARAEIIWDGPEVKAFNGAQRLVRYHIEEIIRVEASLPARFSAPEYSPFLARTGSWGDAEKTLEAERFRNEWRPLRISRIEEESSTIRSFYLELADGRGLAGYEPGQFLPIRVQPDAWAEPVNRTYTLSSAPGGASYRITVKREGTGGVSDWLHDHVTVGTVIEGMAPRGSFVFNADARAPVVLISAGVGITPMIAMIDSLLVNNGRTLHHAPIWFVHGARNSASHAFSAFLNDKLGRHGNLHAHVRYSRPLPDDRIGLTHDSEGIVDIDLLKAILPFDNYQFFLCGPAAFMQSLYDGLIDLGVRDTSIHLESFGPASVKRRIERAAADEAEESIVVTFAKSGKTARWRPEHGSILDLAERAGIPALSSCRVGSCGTCSVKVLNGSVDYAQPPGHEIPPGEALICCAAPHPGVHLADSLDREGVSLDL</sequence>
<dbReference type="Proteomes" id="UP000054740">
    <property type="component" value="Unassembled WGS sequence"/>
</dbReference>
<dbReference type="GO" id="GO:0016491">
    <property type="term" value="F:oxidoreductase activity"/>
    <property type="evidence" value="ECO:0007669"/>
    <property type="project" value="InterPro"/>
</dbReference>
<evidence type="ECO:0000313" key="4">
    <source>
        <dbReference type="Proteomes" id="UP000054740"/>
    </source>
</evidence>
<dbReference type="PRINTS" id="PR00371">
    <property type="entry name" value="FPNCR"/>
</dbReference>
<dbReference type="InterPro" id="IPR039261">
    <property type="entry name" value="FNR_nucleotide-bd"/>
</dbReference>
<dbReference type="Pfam" id="PF00970">
    <property type="entry name" value="FAD_binding_6"/>
    <property type="match status" value="1"/>
</dbReference>
<dbReference type="InterPro" id="IPR006058">
    <property type="entry name" value="2Fe2S_fd_BS"/>
</dbReference>
<dbReference type="Gene3D" id="3.40.50.80">
    <property type="entry name" value="Nucleotide-binding domain of ferredoxin-NADP reductase (FNR) module"/>
    <property type="match status" value="1"/>
</dbReference>
<dbReference type="PANTHER" id="PTHR42815">
    <property type="entry name" value="FAD-BINDING, PUTATIVE (AFU_ORTHOLOGUE AFUA_6G07600)-RELATED"/>
    <property type="match status" value="1"/>
</dbReference>
<dbReference type="SUPFAM" id="SSF52343">
    <property type="entry name" value="Ferredoxin reductase-like, C-terminal NADP-linked domain"/>
    <property type="match status" value="1"/>
</dbReference>
<dbReference type="SUPFAM" id="SSF54292">
    <property type="entry name" value="2Fe-2S ferredoxin-like"/>
    <property type="match status" value="1"/>
</dbReference>
<organism evidence="3 4">
    <name type="scientific">Caballeronia cordobensis</name>
    <name type="common">Burkholderia cordobensis</name>
    <dbReference type="NCBI Taxonomy" id="1353886"/>
    <lineage>
        <taxon>Bacteria</taxon>
        <taxon>Pseudomonadati</taxon>
        <taxon>Pseudomonadota</taxon>
        <taxon>Betaproteobacteria</taxon>
        <taxon>Burkholderiales</taxon>
        <taxon>Burkholderiaceae</taxon>
        <taxon>Caballeronia</taxon>
    </lineage>
</organism>
<dbReference type="Pfam" id="PF00175">
    <property type="entry name" value="NAD_binding_1"/>
    <property type="match status" value="1"/>
</dbReference>
<dbReference type="InterPro" id="IPR012675">
    <property type="entry name" value="Beta-grasp_dom_sf"/>
</dbReference>
<reference evidence="4" key="1">
    <citation type="submission" date="2016-01" db="EMBL/GenBank/DDBJ databases">
        <authorList>
            <person name="Peeters C."/>
        </authorList>
    </citation>
    <scope>NUCLEOTIDE SEQUENCE [LARGE SCALE GENOMIC DNA]</scope>
</reference>